<name>A0A383DP55_9ZZZZ</name>
<dbReference type="GO" id="GO:0070967">
    <property type="term" value="F:coenzyme F420 binding"/>
    <property type="evidence" value="ECO:0007669"/>
    <property type="project" value="InterPro"/>
</dbReference>
<dbReference type="GO" id="GO:0005886">
    <property type="term" value="C:plasma membrane"/>
    <property type="evidence" value="ECO:0007669"/>
    <property type="project" value="TreeGrafter"/>
</dbReference>
<feature type="non-terminal residue" evidence="3">
    <location>
        <position position="214"/>
    </location>
</feature>
<proteinExistence type="predicted"/>
<dbReference type="InterPro" id="IPR028939">
    <property type="entry name" value="P5C_Rdtase_cat_N"/>
</dbReference>
<dbReference type="SUPFAM" id="SSF51735">
    <property type="entry name" value="NAD(P)-binding Rossmann-fold domains"/>
    <property type="match status" value="1"/>
</dbReference>
<dbReference type="GO" id="GO:0006740">
    <property type="term" value="P:NADPH regeneration"/>
    <property type="evidence" value="ECO:0007669"/>
    <property type="project" value="InterPro"/>
</dbReference>
<dbReference type="Gene3D" id="3.40.50.720">
    <property type="entry name" value="NAD(P)-binding Rossmann-like Domain"/>
    <property type="match status" value="1"/>
</dbReference>
<dbReference type="Pfam" id="PF03807">
    <property type="entry name" value="F420_oxidored"/>
    <property type="match status" value="1"/>
</dbReference>
<dbReference type="GO" id="GO:0015677">
    <property type="term" value="P:copper ion import"/>
    <property type="evidence" value="ECO:0007669"/>
    <property type="project" value="TreeGrafter"/>
</dbReference>
<dbReference type="InterPro" id="IPR010185">
    <property type="entry name" value="NpdG"/>
</dbReference>
<dbReference type="GO" id="GO:0050661">
    <property type="term" value="F:NADP binding"/>
    <property type="evidence" value="ECO:0007669"/>
    <property type="project" value="InterPro"/>
</dbReference>
<dbReference type="GO" id="GO:0052851">
    <property type="term" value="F:ferric-chelate reductase (NADPH) activity"/>
    <property type="evidence" value="ECO:0007669"/>
    <property type="project" value="TreeGrafter"/>
</dbReference>
<protein>
    <recommendedName>
        <fullName evidence="2">Pyrroline-5-carboxylate reductase catalytic N-terminal domain-containing protein</fullName>
    </recommendedName>
</protein>
<dbReference type="InterPro" id="IPR051267">
    <property type="entry name" value="STEAP_metalloreductase"/>
</dbReference>
<evidence type="ECO:0000313" key="3">
    <source>
        <dbReference type="EMBL" id="SVE46099.1"/>
    </source>
</evidence>
<dbReference type="GO" id="GO:0008823">
    <property type="term" value="F:cupric reductase (NADH) activity"/>
    <property type="evidence" value="ECO:0007669"/>
    <property type="project" value="TreeGrafter"/>
</dbReference>
<gene>
    <name evidence="3" type="ORF">METZ01_LOCUS498953</name>
</gene>
<sequence>MANDQLPKLAILGGTGDQGSGLALRWALAGYPVTIGSRSAERARKHVNSLNEQYKTIKMVGDSNRGAAASAEMIILTVPFKVQRTTVAEVGDFLDDKILIDVTVPLVPPKVALAQLPVGGSAVAGIQELLGQSVKVVSAFQNVSAEHLQHVDEPIDCDVLICGDDVEAREAVVKLAADGGMRGIHAGPLSNSVVAEALTSVLIGINKRYKVHGA</sequence>
<evidence type="ECO:0000256" key="1">
    <source>
        <dbReference type="ARBA" id="ARBA00023002"/>
    </source>
</evidence>
<dbReference type="NCBIfam" id="TIGR01915">
    <property type="entry name" value="npdG"/>
    <property type="match status" value="1"/>
</dbReference>
<dbReference type="PANTHER" id="PTHR14239:SF0">
    <property type="entry name" value="F420-DEPENDENT NADP REDUCTASE"/>
    <property type="match status" value="1"/>
</dbReference>
<accession>A0A383DP55</accession>
<dbReference type="PANTHER" id="PTHR14239">
    <property type="entry name" value="DUDULIN-RELATED"/>
    <property type="match status" value="1"/>
</dbReference>
<reference evidence="3" key="1">
    <citation type="submission" date="2018-05" db="EMBL/GenBank/DDBJ databases">
        <authorList>
            <person name="Lanie J.A."/>
            <person name="Ng W.-L."/>
            <person name="Kazmierczak K.M."/>
            <person name="Andrzejewski T.M."/>
            <person name="Davidsen T.M."/>
            <person name="Wayne K.J."/>
            <person name="Tettelin H."/>
            <person name="Glass J.I."/>
            <person name="Rusch D."/>
            <person name="Podicherti R."/>
            <person name="Tsui H.-C.T."/>
            <person name="Winkler M.E."/>
        </authorList>
    </citation>
    <scope>NUCLEOTIDE SEQUENCE</scope>
</reference>
<dbReference type="EMBL" id="UINC01218882">
    <property type="protein sequence ID" value="SVE46099.1"/>
    <property type="molecule type" value="Genomic_DNA"/>
</dbReference>
<dbReference type="AlphaFoldDB" id="A0A383DP55"/>
<feature type="domain" description="Pyrroline-5-carboxylate reductase catalytic N-terminal" evidence="2">
    <location>
        <begin position="8"/>
        <end position="105"/>
    </location>
</feature>
<organism evidence="3">
    <name type="scientific">marine metagenome</name>
    <dbReference type="NCBI Taxonomy" id="408172"/>
    <lineage>
        <taxon>unclassified sequences</taxon>
        <taxon>metagenomes</taxon>
        <taxon>ecological metagenomes</taxon>
    </lineage>
</organism>
<evidence type="ECO:0000259" key="2">
    <source>
        <dbReference type="Pfam" id="PF03807"/>
    </source>
</evidence>
<keyword evidence="1" id="KW-0560">Oxidoreductase</keyword>
<dbReference type="InterPro" id="IPR036291">
    <property type="entry name" value="NAD(P)-bd_dom_sf"/>
</dbReference>
<dbReference type="GO" id="GO:0016651">
    <property type="term" value="F:oxidoreductase activity, acting on NAD(P)H"/>
    <property type="evidence" value="ECO:0007669"/>
    <property type="project" value="InterPro"/>
</dbReference>